<dbReference type="InterPro" id="IPR036034">
    <property type="entry name" value="PDZ_sf"/>
</dbReference>
<dbReference type="InterPro" id="IPR001660">
    <property type="entry name" value="SAM"/>
</dbReference>
<feature type="region of interest" description="Disordered" evidence="3">
    <location>
        <begin position="505"/>
        <end position="534"/>
    </location>
</feature>
<feature type="compositionally biased region" description="Polar residues" evidence="3">
    <location>
        <begin position="684"/>
        <end position="694"/>
    </location>
</feature>
<evidence type="ECO:0000313" key="8">
    <source>
        <dbReference type="Proteomes" id="UP001558652"/>
    </source>
</evidence>
<dbReference type="InterPro" id="IPR049628">
    <property type="entry name" value="CNK1-3_SAM"/>
</dbReference>
<dbReference type="FunFam" id="2.30.42.10:FF:000060">
    <property type="entry name" value="Connector enhancer of kinase suppressor of Ras 2"/>
    <property type="match status" value="1"/>
</dbReference>
<feature type="domain" description="CRIC" evidence="6">
    <location>
        <begin position="82"/>
        <end position="169"/>
    </location>
</feature>
<feature type="compositionally biased region" description="Polar residues" evidence="3">
    <location>
        <begin position="728"/>
        <end position="740"/>
    </location>
</feature>
<dbReference type="PROSITE" id="PS50106">
    <property type="entry name" value="PDZ"/>
    <property type="match status" value="1"/>
</dbReference>
<gene>
    <name evidence="7" type="ORF">AAG570_011099</name>
</gene>
<keyword evidence="2" id="KW-0597">Phosphoprotein</keyword>
<dbReference type="PANTHER" id="PTHR12844">
    <property type="entry name" value="CONNECTOR ENCHANCER OF KINASE SUPPRESSOR OF RAS"/>
    <property type="match status" value="1"/>
</dbReference>
<evidence type="ECO:0000313" key="7">
    <source>
        <dbReference type="EMBL" id="KAL1131482.1"/>
    </source>
</evidence>
<dbReference type="InterPro" id="IPR051566">
    <property type="entry name" value="CNKSR"/>
</dbReference>
<dbReference type="AlphaFoldDB" id="A0ABD0YXZ6"/>
<dbReference type="InterPro" id="IPR017874">
    <property type="entry name" value="CRIC_domain"/>
</dbReference>
<dbReference type="Pfam" id="PF10534">
    <property type="entry name" value="CRIC_ras_sig"/>
    <property type="match status" value="1"/>
</dbReference>
<evidence type="ECO:0000256" key="1">
    <source>
        <dbReference type="ARBA" id="ARBA00009498"/>
    </source>
</evidence>
<dbReference type="InterPro" id="IPR001478">
    <property type="entry name" value="PDZ"/>
</dbReference>
<dbReference type="SMART" id="SM00454">
    <property type="entry name" value="SAM"/>
    <property type="match status" value="1"/>
</dbReference>
<feature type="region of interest" description="Disordered" evidence="3">
    <location>
        <begin position="334"/>
        <end position="364"/>
    </location>
</feature>
<evidence type="ECO:0000259" key="4">
    <source>
        <dbReference type="PROSITE" id="PS50105"/>
    </source>
</evidence>
<sequence>MAYVNVAGWKLDQVTDWLKGLDNAISPYIQSFLNNHVTGQQILSFRPDDLEHLGIFKIGHQEIILEGVEHLRNIHYELDRENLQFLAMRLSCLTHSLHNELSHSHTDSQRLSTQILADIANIVTAVKPLIAWLDRPGFSGELEYTVARSEILSLALRMATCGQRDRFAETPVTDMKDASAKLAKLADSIIQEMTDPLILQPASLDLATIKKRSSEDLGFYIVPSFRGVHQISDLKLNSAAHQCGKIEPGDEIVQINYQTVVGWDVKHVMTLFAESPTEVYLTLKKRPRHTKVYGQIYVKPYRLPSKKRMTHVHPFARRPEFHLPFRLSFQKVTVANTDKTGENSRDSRGSTSSDEEEEVTTTIQHHNLVVPAKPVHRRATITGASPLSKRPPLDIHELWHDLKLEKDSSTKQSITSVVDFEERVSSASCKTVGSDNVQKDQPPVEQVKTEMLTIKQRIELFSQGDKNEKPKVPLRSHVKPQIRINSEPIFDDNMVVEADKLIKKAEKPKSTETEKVKTGNEDDNSKGSSEERIKVQEEATLPIVSEEHGKVVETINRHLLLNYDNDAACDNEAFRISKMLESLSNSLPHSARFRKGIVIGETQSGLSTHSLPVRKGQNSNWEFDSSLSRTISRVYKEDSFFKKEENSVESSQNHQAIVSDKSTRKESSQESKPSKKNQDIHVSKSYSSCEQMQHQFDPPKNHGPILERQTLPKAAPRFIPTGSDHTRQNSATELVTSSSFVGLPPPPYNPATQVPTPPVPPPRPSLSKPPGGACYRAIMAARSIGRGSPKTQRKKNSILLSKLPYHC</sequence>
<accession>A0ABD0YXZ6</accession>
<dbReference type="CDD" id="cd06748">
    <property type="entry name" value="PDZ_CNK1_2_3-like"/>
    <property type="match status" value="1"/>
</dbReference>
<feature type="domain" description="PDZ" evidence="5">
    <location>
        <begin position="206"/>
        <end position="287"/>
    </location>
</feature>
<protein>
    <recommendedName>
        <fullName evidence="9">Connector enhancer of kinase suppressor of ras 2</fullName>
    </recommendedName>
</protein>
<feature type="domain" description="SAM" evidence="4">
    <location>
        <begin position="9"/>
        <end position="74"/>
    </location>
</feature>
<dbReference type="EMBL" id="JBFDAA010000006">
    <property type="protein sequence ID" value="KAL1131482.1"/>
    <property type="molecule type" value="Genomic_DNA"/>
</dbReference>
<evidence type="ECO:0000259" key="6">
    <source>
        <dbReference type="PROSITE" id="PS51290"/>
    </source>
</evidence>
<evidence type="ECO:0000256" key="2">
    <source>
        <dbReference type="ARBA" id="ARBA00022553"/>
    </source>
</evidence>
<dbReference type="SMART" id="SM00228">
    <property type="entry name" value="PDZ"/>
    <property type="match status" value="1"/>
</dbReference>
<name>A0ABD0YXZ6_9HEMI</name>
<comment type="caution">
    <text evidence="7">The sequence shown here is derived from an EMBL/GenBank/DDBJ whole genome shotgun (WGS) entry which is preliminary data.</text>
</comment>
<evidence type="ECO:0000259" key="5">
    <source>
        <dbReference type="PROSITE" id="PS50106"/>
    </source>
</evidence>
<dbReference type="SUPFAM" id="SSF50156">
    <property type="entry name" value="PDZ domain-like"/>
    <property type="match status" value="1"/>
</dbReference>
<dbReference type="PROSITE" id="PS50105">
    <property type="entry name" value="SAM_DOMAIN"/>
    <property type="match status" value="1"/>
</dbReference>
<feature type="compositionally biased region" description="Pro residues" evidence="3">
    <location>
        <begin position="743"/>
        <end position="764"/>
    </location>
</feature>
<dbReference type="Gene3D" id="2.30.42.10">
    <property type="match status" value="1"/>
</dbReference>
<dbReference type="Proteomes" id="UP001558652">
    <property type="component" value="Unassembled WGS sequence"/>
</dbReference>
<feature type="compositionally biased region" description="Basic and acidic residues" evidence="3">
    <location>
        <begin position="661"/>
        <end position="682"/>
    </location>
</feature>
<dbReference type="Pfam" id="PF00595">
    <property type="entry name" value="PDZ"/>
    <property type="match status" value="1"/>
</dbReference>
<feature type="region of interest" description="Disordered" evidence="3">
    <location>
        <begin position="719"/>
        <end position="772"/>
    </location>
</feature>
<evidence type="ECO:0000256" key="3">
    <source>
        <dbReference type="SAM" id="MobiDB-lite"/>
    </source>
</evidence>
<evidence type="ECO:0008006" key="9">
    <source>
        <dbReference type="Google" id="ProtNLM"/>
    </source>
</evidence>
<dbReference type="Gene3D" id="1.10.150.50">
    <property type="entry name" value="Transcription Factor, Ets-1"/>
    <property type="match status" value="1"/>
</dbReference>
<proteinExistence type="inferred from homology"/>
<reference evidence="7 8" key="1">
    <citation type="submission" date="2024-07" db="EMBL/GenBank/DDBJ databases">
        <title>Chromosome-level genome assembly of the water stick insect Ranatra chinensis (Heteroptera: Nepidae).</title>
        <authorList>
            <person name="Liu X."/>
        </authorList>
    </citation>
    <scope>NUCLEOTIDE SEQUENCE [LARGE SCALE GENOMIC DNA]</scope>
    <source>
        <strain evidence="7">Cailab_2021Rc</strain>
        <tissue evidence="7">Muscle</tissue>
    </source>
</reference>
<dbReference type="SUPFAM" id="SSF47769">
    <property type="entry name" value="SAM/Pointed domain"/>
    <property type="match status" value="1"/>
</dbReference>
<keyword evidence="8" id="KW-1185">Reference proteome</keyword>
<feature type="compositionally biased region" description="Basic and acidic residues" evidence="3">
    <location>
        <begin position="339"/>
        <end position="348"/>
    </location>
</feature>
<dbReference type="PANTHER" id="PTHR12844:SF42">
    <property type="entry name" value="CONNECTOR ENHANCER OF KSR PROTEIN CNK"/>
    <property type="match status" value="1"/>
</dbReference>
<dbReference type="CDD" id="cd09511">
    <property type="entry name" value="SAM_CNK1_2_3-suppressor"/>
    <property type="match status" value="1"/>
</dbReference>
<dbReference type="PROSITE" id="PS51290">
    <property type="entry name" value="CRIC"/>
    <property type="match status" value="1"/>
</dbReference>
<organism evidence="7 8">
    <name type="scientific">Ranatra chinensis</name>
    <dbReference type="NCBI Taxonomy" id="642074"/>
    <lineage>
        <taxon>Eukaryota</taxon>
        <taxon>Metazoa</taxon>
        <taxon>Ecdysozoa</taxon>
        <taxon>Arthropoda</taxon>
        <taxon>Hexapoda</taxon>
        <taxon>Insecta</taxon>
        <taxon>Pterygota</taxon>
        <taxon>Neoptera</taxon>
        <taxon>Paraneoptera</taxon>
        <taxon>Hemiptera</taxon>
        <taxon>Heteroptera</taxon>
        <taxon>Panheteroptera</taxon>
        <taxon>Nepomorpha</taxon>
        <taxon>Nepidae</taxon>
        <taxon>Ranatrinae</taxon>
        <taxon>Ranatra</taxon>
    </lineage>
</organism>
<dbReference type="InterPro" id="IPR013761">
    <property type="entry name" value="SAM/pointed_sf"/>
</dbReference>
<feature type="region of interest" description="Disordered" evidence="3">
    <location>
        <begin position="643"/>
        <end position="706"/>
    </location>
</feature>
<dbReference type="Pfam" id="PF07647">
    <property type="entry name" value="SAM_2"/>
    <property type="match status" value="1"/>
</dbReference>
<comment type="similarity">
    <text evidence="1">Belongs to the CNKSR family.</text>
</comment>